<sequence length="205" mass="22523">MRTPSPSVAPLSSCSTSRSTSCTLVGRDVGEDDQHWRNFDNSVSAVSFGLVATAILISMFLAMALFERFLRPPSSAAAATGARNRGDLESQMVAHGKLEFPSPKANNIYAREVSVLMPGEETPTFIANPVPSVNNYISIYQKHELNEDDDGEGDVDEGDCDAQTHEAKFNKANVGDDVWNEVDAKGHEKQLSFNNKKRKPYERLN</sequence>
<dbReference type="Proteomes" id="UP001157418">
    <property type="component" value="Unassembled WGS sequence"/>
</dbReference>
<comment type="caution">
    <text evidence="3">The sequence shown here is derived from an EMBL/GenBank/DDBJ whole genome shotgun (WGS) entry which is preliminary data.</text>
</comment>
<evidence type="ECO:0000313" key="3">
    <source>
        <dbReference type="EMBL" id="CAH1423502.1"/>
    </source>
</evidence>
<keyword evidence="2" id="KW-0472">Membrane</keyword>
<dbReference type="PANTHER" id="PTHR33728">
    <property type="entry name" value="CTTNBP 2 AMINO-TERMINAL-LIKE PROTEIN"/>
    <property type="match status" value="1"/>
</dbReference>
<proteinExistence type="predicted"/>
<feature type="region of interest" description="Disordered" evidence="1">
    <location>
        <begin position="146"/>
        <end position="205"/>
    </location>
</feature>
<evidence type="ECO:0000313" key="4">
    <source>
        <dbReference type="Proteomes" id="UP001157418"/>
    </source>
</evidence>
<name>A0AAU9MAB1_9ASTR</name>
<accession>A0AAU9MAB1</accession>
<dbReference type="AlphaFoldDB" id="A0AAU9MAB1"/>
<keyword evidence="4" id="KW-1185">Reference proteome</keyword>
<organism evidence="3 4">
    <name type="scientific">Lactuca virosa</name>
    <dbReference type="NCBI Taxonomy" id="75947"/>
    <lineage>
        <taxon>Eukaryota</taxon>
        <taxon>Viridiplantae</taxon>
        <taxon>Streptophyta</taxon>
        <taxon>Embryophyta</taxon>
        <taxon>Tracheophyta</taxon>
        <taxon>Spermatophyta</taxon>
        <taxon>Magnoliopsida</taxon>
        <taxon>eudicotyledons</taxon>
        <taxon>Gunneridae</taxon>
        <taxon>Pentapetalae</taxon>
        <taxon>asterids</taxon>
        <taxon>campanulids</taxon>
        <taxon>Asterales</taxon>
        <taxon>Asteraceae</taxon>
        <taxon>Cichorioideae</taxon>
        <taxon>Cichorieae</taxon>
        <taxon>Lactucinae</taxon>
        <taxon>Lactuca</taxon>
    </lineage>
</organism>
<evidence type="ECO:0000256" key="2">
    <source>
        <dbReference type="SAM" id="Phobius"/>
    </source>
</evidence>
<feature type="compositionally biased region" description="Basic residues" evidence="1">
    <location>
        <begin position="195"/>
        <end position="205"/>
    </location>
</feature>
<reference evidence="3 4" key="1">
    <citation type="submission" date="2022-01" db="EMBL/GenBank/DDBJ databases">
        <authorList>
            <person name="Xiong W."/>
            <person name="Schranz E."/>
        </authorList>
    </citation>
    <scope>NUCLEOTIDE SEQUENCE [LARGE SCALE GENOMIC DNA]</scope>
</reference>
<feature type="compositionally biased region" description="Acidic residues" evidence="1">
    <location>
        <begin position="146"/>
        <end position="160"/>
    </location>
</feature>
<evidence type="ECO:0000256" key="1">
    <source>
        <dbReference type="SAM" id="MobiDB-lite"/>
    </source>
</evidence>
<dbReference type="EMBL" id="CAKMRJ010001112">
    <property type="protein sequence ID" value="CAH1423502.1"/>
    <property type="molecule type" value="Genomic_DNA"/>
</dbReference>
<keyword evidence="2" id="KW-0812">Transmembrane</keyword>
<dbReference type="PANTHER" id="PTHR33728:SF18">
    <property type="match status" value="1"/>
</dbReference>
<gene>
    <name evidence="3" type="ORF">LVIROSA_LOCUS10777</name>
</gene>
<keyword evidence="2" id="KW-1133">Transmembrane helix</keyword>
<protein>
    <submittedName>
        <fullName evidence="3">Uncharacterized protein</fullName>
    </submittedName>
</protein>
<feature type="transmembrane region" description="Helical" evidence="2">
    <location>
        <begin position="45"/>
        <end position="66"/>
    </location>
</feature>